<evidence type="ECO:0000256" key="2">
    <source>
        <dbReference type="ARBA" id="ARBA00022737"/>
    </source>
</evidence>
<gene>
    <name evidence="4" type="primary">BUB3</name>
    <name evidence="4" type="ORF">MNAN1_002185</name>
</gene>
<dbReference type="SMART" id="SM00320">
    <property type="entry name" value="WD40"/>
    <property type="match status" value="5"/>
</dbReference>
<reference evidence="4" key="1">
    <citation type="submission" date="2023-03" db="EMBL/GenBank/DDBJ databases">
        <title>Mating type loci evolution in Malassezia.</title>
        <authorList>
            <person name="Coelho M.A."/>
        </authorList>
    </citation>
    <scope>NUCLEOTIDE SEQUENCE</scope>
    <source>
        <strain evidence="4">CBS 9557</strain>
    </source>
</reference>
<evidence type="ECO:0000313" key="4">
    <source>
        <dbReference type="EMBL" id="WFD27189.1"/>
    </source>
</evidence>
<dbReference type="InterPro" id="IPR036322">
    <property type="entry name" value="WD40_repeat_dom_sf"/>
</dbReference>
<dbReference type="AlphaFoldDB" id="A0AAF0J2R7"/>
<organism evidence="4 5">
    <name type="scientific">Malassezia nana</name>
    <dbReference type="NCBI Taxonomy" id="180528"/>
    <lineage>
        <taxon>Eukaryota</taxon>
        <taxon>Fungi</taxon>
        <taxon>Dikarya</taxon>
        <taxon>Basidiomycota</taxon>
        <taxon>Ustilaginomycotina</taxon>
        <taxon>Malasseziomycetes</taxon>
        <taxon>Malasseziales</taxon>
        <taxon>Malasseziaceae</taxon>
        <taxon>Malassezia</taxon>
    </lineage>
</organism>
<keyword evidence="2" id="KW-0677">Repeat</keyword>
<dbReference type="PANTHER" id="PTHR10971">
    <property type="entry name" value="MRNA EXPORT FACTOR AND BUB3"/>
    <property type="match status" value="1"/>
</dbReference>
<protein>
    <submittedName>
        <fullName evidence="4">Mitotic spindle checkpoint protein Bub3</fullName>
    </submittedName>
</protein>
<dbReference type="PROSITE" id="PS50294">
    <property type="entry name" value="WD_REPEATS_REGION"/>
    <property type="match status" value="1"/>
</dbReference>
<dbReference type="SUPFAM" id="SSF50978">
    <property type="entry name" value="WD40 repeat-like"/>
    <property type="match status" value="1"/>
</dbReference>
<dbReference type="PROSITE" id="PS50082">
    <property type="entry name" value="WD_REPEATS_2"/>
    <property type="match status" value="1"/>
</dbReference>
<keyword evidence="1 3" id="KW-0853">WD repeat</keyword>
<dbReference type="Proteomes" id="UP001213623">
    <property type="component" value="Chromosome 3"/>
</dbReference>
<feature type="repeat" description="WD" evidence="3">
    <location>
        <begin position="104"/>
        <end position="136"/>
    </location>
</feature>
<dbReference type="Pfam" id="PF00400">
    <property type="entry name" value="WD40"/>
    <property type="match status" value="3"/>
</dbReference>
<sequence>MQPPFEEFCVSQAPEDPVSALTFPGDVQSKHPSHLLVSSWDKCVRLYDLSRCADGAASVQVLRTFEHPAAVLYVTWINDNLAASACLDRRVRLLHLETGQMAILGKHDQGVCRVCYDPHSQLLFSGSWDATVKVWDPHGEPSDALKATLTGPGKVFAMDVSPPSTSLPAQLIVAMSERAVYVYNTSLLRRALDGHSDGSLEPEQRRESSLKFMLRDVKSMPDGAGYVTSSVEGRVAVEFLDTSEAAQAQKYAFKCHRKEVDGVDVVYPIHAVAFHPVYGTFATCGGDAHCALWDPVAKKRIRQYALPSPVSTATFSADGSVLVIASGADNMEEARPSESDAGNVGGVGVGGPGHVRLHVKYAVEDAKPKVKPVES</sequence>
<name>A0AAF0J2R7_9BASI</name>
<dbReference type="Gene3D" id="2.130.10.10">
    <property type="entry name" value="YVTN repeat-like/Quinoprotein amine dehydrogenase"/>
    <property type="match status" value="1"/>
</dbReference>
<dbReference type="InterPro" id="IPR001680">
    <property type="entry name" value="WD40_rpt"/>
</dbReference>
<proteinExistence type="predicted"/>
<evidence type="ECO:0000313" key="5">
    <source>
        <dbReference type="Proteomes" id="UP001213623"/>
    </source>
</evidence>
<dbReference type="EMBL" id="CP119894">
    <property type="protein sequence ID" value="WFD27189.1"/>
    <property type="molecule type" value="Genomic_DNA"/>
</dbReference>
<dbReference type="InterPro" id="IPR015943">
    <property type="entry name" value="WD40/YVTN_repeat-like_dom_sf"/>
</dbReference>
<accession>A0AAF0J2R7</accession>
<evidence type="ECO:0000256" key="1">
    <source>
        <dbReference type="ARBA" id="ARBA00022574"/>
    </source>
</evidence>
<evidence type="ECO:0000256" key="3">
    <source>
        <dbReference type="PROSITE-ProRule" id="PRU00221"/>
    </source>
</evidence>
<keyword evidence="5" id="KW-1185">Reference proteome</keyword>